<dbReference type="STRING" id="62062.ENSHHUP00000085179"/>
<dbReference type="SUPFAM" id="SSF49899">
    <property type="entry name" value="Concanavalin A-like lectins/glucanases"/>
    <property type="match status" value="1"/>
</dbReference>
<dbReference type="Proteomes" id="UP000314982">
    <property type="component" value="Unassembled WGS sequence"/>
</dbReference>
<evidence type="ECO:0000256" key="3">
    <source>
        <dbReference type="ARBA" id="ARBA00022530"/>
    </source>
</evidence>
<keyword evidence="4" id="KW-0732">Signal</keyword>
<feature type="compositionally biased region" description="Polar residues" evidence="8">
    <location>
        <begin position="387"/>
        <end position="398"/>
    </location>
</feature>
<sequence>MHLGIRRRDCRTSHLDTKRVLLLCTVLYCTCYLGLAQAHSEDVDILQRLGLKGEKPSRSIHPGIIPFRSGVILTQQARIEAPARSVIPPPYWPNLALLLSVRSHRVNNAFLFSVLTGRRRLLLGLQLAPGQLVLHTGPKSAVPLHYDLHDGQWHHLALDIRDQRVTLYSACGKQSVHADLTSVDREGLDPESSFLLGKMGQGSVQFEGAICQFDLIPSSQAAHNYCRYIKKQCREGDTYRPNIAPLLPLLTRDPNITASLAPPAPSELSRKPMVMNLARSAAAAASAVRYVVPAILLKPTPSTTPSPLPGTVMLLTTQPGLAFPTKAQSETITTPLRNGVAPHSSPKTYTITQKSPNSTPVKPANFKPTPAKPTPAKPIYAKPTLAKPTSRSGSSPKKTTVGLEARQKPSVTSAAKPTKKKPDSALLDQGAVSPGPKKLPQKPQPTAAKKTIAQPIVTATRQFKATNAPVNPKLSKATNAPATQRPTKPPYAPFNLPATGWWQTDDVEPTHFSLLLPGPQGLKGEPGLVVRAS</sequence>
<evidence type="ECO:0000256" key="2">
    <source>
        <dbReference type="ARBA" id="ARBA00022525"/>
    </source>
</evidence>
<evidence type="ECO:0000313" key="11">
    <source>
        <dbReference type="Proteomes" id="UP000314982"/>
    </source>
</evidence>
<feature type="domain" description="Thrombospondin-like N-terminal" evidence="9">
    <location>
        <begin position="42"/>
        <end position="219"/>
    </location>
</feature>
<dbReference type="InterPro" id="IPR001791">
    <property type="entry name" value="Laminin_G"/>
</dbReference>
<evidence type="ECO:0000256" key="4">
    <source>
        <dbReference type="ARBA" id="ARBA00022729"/>
    </source>
</evidence>
<dbReference type="GeneTree" id="ENSGT00940000167622"/>
<dbReference type="PRINTS" id="PR01217">
    <property type="entry name" value="PRICHEXTENSN"/>
</dbReference>
<keyword evidence="5" id="KW-0677">Repeat</keyword>
<dbReference type="InterPro" id="IPR048287">
    <property type="entry name" value="TSPN-like_N"/>
</dbReference>
<evidence type="ECO:0000259" key="9">
    <source>
        <dbReference type="SMART" id="SM00210"/>
    </source>
</evidence>
<evidence type="ECO:0000256" key="7">
    <source>
        <dbReference type="ARBA" id="ARBA00023180"/>
    </source>
</evidence>
<keyword evidence="3" id="KW-0272">Extracellular matrix</keyword>
<evidence type="ECO:0000313" key="10">
    <source>
        <dbReference type="Ensembl" id="ENSHHUP00000085179.1"/>
    </source>
</evidence>
<keyword evidence="7" id="KW-0325">Glycoprotein</keyword>
<dbReference type="Gene3D" id="2.60.120.200">
    <property type="match status" value="1"/>
</dbReference>
<evidence type="ECO:0000256" key="8">
    <source>
        <dbReference type="SAM" id="MobiDB-lite"/>
    </source>
</evidence>
<protein>
    <recommendedName>
        <fullName evidence="9">Thrombospondin-like N-terminal domain-containing protein</fullName>
    </recommendedName>
</protein>
<comment type="subcellular location">
    <subcellularLocation>
        <location evidence="1">Secreted</location>
        <location evidence="1">Extracellular space</location>
        <location evidence="1">Extracellular matrix</location>
    </subcellularLocation>
</comment>
<organism evidence="10 11">
    <name type="scientific">Hucho hucho</name>
    <name type="common">huchen</name>
    <dbReference type="NCBI Taxonomy" id="62062"/>
    <lineage>
        <taxon>Eukaryota</taxon>
        <taxon>Metazoa</taxon>
        <taxon>Chordata</taxon>
        <taxon>Craniata</taxon>
        <taxon>Vertebrata</taxon>
        <taxon>Euteleostomi</taxon>
        <taxon>Actinopterygii</taxon>
        <taxon>Neopterygii</taxon>
        <taxon>Teleostei</taxon>
        <taxon>Protacanthopterygii</taxon>
        <taxon>Salmoniformes</taxon>
        <taxon>Salmonidae</taxon>
        <taxon>Salmoninae</taxon>
        <taxon>Hucho</taxon>
    </lineage>
</organism>
<dbReference type="Pfam" id="PF02210">
    <property type="entry name" value="Laminin_G_2"/>
    <property type="match status" value="1"/>
</dbReference>
<dbReference type="GO" id="GO:0005581">
    <property type="term" value="C:collagen trimer"/>
    <property type="evidence" value="ECO:0007669"/>
    <property type="project" value="UniProtKB-KW"/>
</dbReference>
<reference evidence="10" key="2">
    <citation type="submission" date="2025-08" db="UniProtKB">
        <authorList>
            <consortium name="Ensembl"/>
        </authorList>
    </citation>
    <scope>IDENTIFICATION</scope>
</reference>
<evidence type="ECO:0000256" key="1">
    <source>
        <dbReference type="ARBA" id="ARBA00004498"/>
    </source>
</evidence>
<name>A0A4W5RLA0_9TELE</name>
<evidence type="ECO:0000256" key="6">
    <source>
        <dbReference type="ARBA" id="ARBA00023119"/>
    </source>
</evidence>
<feature type="region of interest" description="Disordered" evidence="8">
    <location>
        <begin position="330"/>
        <end position="450"/>
    </location>
</feature>
<dbReference type="FunFam" id="2.60.120.200:FF:000085">
    <property type="entry name" value="collagen alpha-1(XXVII) chain isoform X1"/>
    <property type="match status" value="1"/>
</dbReference>
<dbReference type="Ensembl" id="ENSHHUT00000087845.1">
    <property type="protein sequence ID" value="ENSHHUP00000085179.1"/>
    <property type="gene ID" value="ENSHHUG00000049370.1"/>
</dbReference>
<keyword evidence="6" id="KW-0176">Collagen</keyword>
<accession>A0A4W5RLA0</accession>
<reference evidence="11" key="1">
    <citation type="submission" date="2018-06" db="EMBL/GenBank/DDBJ databases">
        <title>Genome assembly of Danube salmon.</title>
        <authorList>
            <person name="Macqueen D.J."/>
            <person name="Gundappa M.K."/>
        </authorList>
    </citation>
    <scope>NUCLEOTIDE SEQUENCE [LARGE SCALE GENOMIC DNA]</scope>
</reference>
<proteinExistence type="predicted"/>
<evidence type="ECO:0000256" key="5">
    <source>
        <dbReference type="ARBA" id="ARBA00022737"/>
    </source>
</evidence>
<dbReference type="InterPro" id="IPR013320">
    <property type="entry name" value="ConA-like_dom_sf"/>
</dbReference>
<feature type="compositionally biased region" description="Polar residues" evidence="8">
    <location>
        <begin position="476"/>
        <end position="486"/>
    </location>
</feature>
<dbReference type="SMART" id="SM00210">
    <property type="entry name" value="TSPN"/>
    <property type="match status" value="1"/>
</dbReference>
<feature type="region of interest" description="Disordered" evidence="8">
    <location>
        <begin position="465"/>
        <end position="494"/>
    </location>
</feature>
<keyword evidence="11" id="KW-1185">Reference proteome</keyword>
<reference evidence="10" key="3">
    <citation type="submission" date="2025-09" db="UniProtKB">
        <authorList>
            <consortium name="Ensembl"/>
        </authorList>
    </citation>
    <scope>IDENTIFICATION</scope>
</reference>
<dbReference type="AlphaFoldDB" id="A0A4W5RLA0"/>
<feature type="compositionally biased region" description="Polar residues" evidence="8">
    <location>
        <begin position="345"/>
        <end position="360"/>
    </location>
</feature>
<keyword evidence="2" id="KW-0964">Secreted</keyword>